<dbReference type="Proteomes" id="UP000325606">
    <property type="component" value="Chromosome"/>
</dbReference>
<dbReference type="PANTHER" id="PTHR21600:SF87">
    <property type="entry name" value="RNA PSEUDOURIDYLATE SYNTHASE DOMAIN-CONTAINING PROTEIN 1"/>
    <property type="match status" value="1"/>
</dbReference>
<sequence>MAIELRHQVLPEEQGCDAASLLSRLSELPKQRIKDAMSKGAVVLKRKHSKRLRRASEKLQAGDQLLLSYDADILSRSLPEGILCLEQRKSYSIWFKPAGVMSQGTAFGDHLSLLRQVEQQLNKPVFLVHRLDRETAGLMLIAHTKAAAATLSNLFQQQQINKVYQAWVAGQTPPQGEIVTPLDGKPASTRFRRLAYDEKLNQSQLEITIATGRTHQIRRHLAELGYPVMGDPRYGNNNKNTAGLQLKAVQLSFECPERKQQVSYSC</sequence>
<feature type="domain" description="Pseudouridine synthase RsuA/RluA-like" evidence="2">
    <location>
        <begin position="91"/>
        <end position="222"/>
    </location>
</feature>
<dbReference type="GO" id="GO:0003723">
    <property type="term" value="F:RNA binding"/>
    <property type="evidence" value="ECO:0007669"/>
    <property type="project" value="InterPro"/>
</dbReference>
<dbReference type="GO" id="GO:0000455">
    <property type="term" value="P:enzyme-directed rRNA pseudouridine synthesis"/>
    <property type="evidence" value="ECO:0007669"/>
    <property type="project" value="TreeGrafter"/>
</dbReference>
<dbReference type="InterPro" id="IPR020103">
    <property type="entry name" value="PsdUridine_synth_cat_dom_sf"/>
</dbReference>
<organism evidence="3 4">
    <name type="scientific">Nitrincola iocasae</name>
    <dbReference type="NCBI Taxonomy" id="2614693"/>
    <lineage>
        <taxon>Bacteria</taxon>
        <taxon>Pseudomonadati</taxon>
        <taxon>Pseudomonadota</taxon>
        <taxon>Gammaproteobacteria</taxon>
        <taxon>Oceanospirillales</taxon>
        <taxon>Oceanospirillaceae</taxon>
        <taxon>Nitrincola</taxon>
    </lineage>
</organism>
<evidence type="ECO:0000313" key="4">
    <source>
        <dbReference type="Proteomes" id="UP000325606"/>
    </source>
</evidence>
<dbReference type="InterPro" id="IPR006224">
    <property type="entry name" value="PsdUridine_synth_RluA-like_CS"/>
</dbReference>
<name>A0A5J6LFI6_9GAMM</name>
<comment type="similarity">
    <text evidence="1">Belongs to the pseudouridine synthase RluA family.</text>
</comment>
<accession>A0A5J6LFI6</accession>
<dbReference type="Pfam" id="PF00849">
    <property type="entry name" value="PseudoU_synth_2"/>
    <property type="match status" value="1"/>
</dbReference>
<dbReference type="SUPFAM" id="SSF55120">
    <property type="entry name" value="Pseudouridine synthase"/>
    <property type="match status" value="1"/>
</dbReference>
<dbReference type="KEGG" id="nik:F5I99_12900"/>
<dbReference type="GO" id="GO:0140098">
    <property type="term" value="F:catalytic activity, acting on RNA"/>
    <property type="evidence" value="ECO:0007669"/>
    <property type="project" value="UniProtKB-ARBA"/>
</dbReference>
<evidence type="ECO:0000313" key="3">
    <source>
        <dbReference type="EMBL" id="QEW07324.1"/>
    </source>
</evidence>
<dbReference type="RefSeq" id="WP_151056624.1">
    <property type="nucleotide sequence ID" value="NZ_CP044222.1"/>
</dbReference>
<dbReference type="AlphaFoldDB" id="A0A5J6LFI6"/>
<dbReference type="PANTHER" id="PTHR21600">
    <property type="entry name" value="MITOCHONDRIAL RNA PSEUDOURIDINE SYNTHASE"/>
    <property type="match status" value="1"/>
</dbReference>
<evidence type="ECO:0000259" key="2">
    <source>
        <dbReference type="Pfam" id="PF00849"/>
    </source>
</evidence>
<dbReference type="EMBL" id="CP044222">
    <property type="protein sequence ID" value="QEW07324.1"/>
    <property type="molecule type" value="Genomic_DNA"/>
</dbReference>
<dbReference type="InterPro" id="IPR006145">
    <property type="entry name" value="PsdUridine_synth_RsuA/RluA"/>
</dbReference>
<dbReference type="Gene3D" id="3.30.2350.10">
    <property type="entry name" value="Pseudouridine synthase"/>
    <property type="match status" value="1"/>
</dbReference>
<keyword evidence="4" id="KW-1185">Reference proteome</keyword>
<dbReference type="GO" id="GO:0009982">
    <property type="term" value="F:pseudouridine synthase activity"/>
    <property type="evidence" value="ECO:0007669"/>
    <property type="project" value="InterPro"/>
</dbReference>
<gene>
    <name evidence="3" type="ORF">F5I99_12900</name>
</gene>
<dbReference type="InterPro" id="IPR050188">
    <property type="entry name" value="RluA_PseudoU_synthase"/>
</dbReference>
<reference evidence="3 4" key="1">
    <citation type="submission" date="2019-09" db="EMBL/GenBank/DDBJ databases">
        <title>Nitrincola iocasae sp. nov., a bacterium isolated from the sediment collected at a cold seep field in South China Sea.</title>
        <authorList>
            <person name="Zhang H."/>
            <person name="Wang H."/>
            <person name="Li C."/>
        </authorList>
    </citation>
    <scope>NUCLEOTIDE SEQUENCE [LARGE SCALE GENOMIC DNA]</scope>
    <source>
        <strain evidence="3 4">KXZD1103</strain>
    </source>
</reference>
<dbReference type="PROSITE" id="PS01129">
    <property type="entry name" value="PSI_RLU"/>
    <property type="match status" value="1"/>
</dbReference>
<dbReference type="CDD" id="cd02869">
    <property type="entry name" value="PseudoU_synth_RluA_like"/>
    <property type="match status" value="1"/>
</dbReference>
<proteinExistence type="inferred from homology"/>
<evidence type="ECO:0000256" key="1">
    <source>
        <dbReference type="ARBA" id="ARBA00010876"/>
    </source>
</evidence>
<protein>
    <submittedName>
        <fullName evidence="3">RluA family pseudouridine synthase</fullName>
    </submittedName>
</protein>